<keyword evidence="2" id="KW-1185">Reference proteome</keyword>
<name>A0A1G8WXH7_ACTMZ</name>
<accession>A0A1G8WXH7</accession>
<dbReference type="EMBL" id="FNFM01000002">
    <property type="protein sequence ID" value="SDJ82911.1"/>
    <property type="molecule type" value="Genomic_DNA"/>
</dbReference>
<dbReference type="AlphaFoldDB" id="A0A1G8WXH7"/>
<dbReference type="SUPFAM" id="SSF47413">
    <property type="entry name" value="lambda repressor-like DNA-binding domains"/>
    <property type="match status" value="1"/>
</dbReference>
<dbReference type="InterPro" id="IPR010982">
    <property type="entry name" value="Lambda_DNA-bd_dom_sf"/>
</dbReference>
<proteinExistence type="predicted"/>
<evidence type="ECO:0000313" key="2">
    <source>
        <dbReference type="Proteomes" id="UP000199213"/>
    </source>
</evidence>
<gene>
    <name evidence="1" type="ORF">SAMN04487820_102272</name>
</gene>
<sequence>MAGASAARTQNSALIGLREDAGLSQEDLAEELNALAGRKHKKYPNVTKKTVGRWECGEVAWPQPFYRRLLAEFFD</sequence>
<reference evidence="2" key="1">
    <citation type="submission" date="2016-10" db="EMBL/GenBank/DDBJ databases">
        <authorList>
            <person name="Varghese N."/>
            <person name="Submissions S."/>
        </authorList>
    </citation>
    <scope>NUCLEOTIDE SEQUENCE [LARGE SCALE GENOMIC DNA]</scope>
    <source>
        <strain evidence="2">DSM 45460</strain>
    </source>
</reference>
<dbReference type="RefSeq" id="WP_218119891.1">
    <property type="nucleotide sequence ID" value="NZ_FNFM01000002.1"/>
</dbReference>
<dbReference type="Proteomes" id="UP000199213">
    <property type="component" value="Unassembled WGS sequence"/>
</dbReference>
<dbReference type="Gene3D" id="1.10.260.40">
    <property type="entry name" value="lambda repressor-like DNA-binding domains"/>
    <property type="match status" value="1"/>
</dbReference>
<evidence type="ECO:0000313" key="1">
    <source>
        <dbReference type="EMBL" id="SDJ82911.1"/>
    </source>
</evidence>
<protein>
    <recommendedName>
        <fullName evidence="3">HTH cro/C1-type domain-containing protein</fullName>
    </recommendedName>
</protein>
<dbReference type="InterPro" id="IPR001387">
    <property type="entry name" value="Cro/C1-type_HTH"/>
</dbReference>
<organism evidence="1 2">
    <name type="scientific">Actinopolyspora mzabensis</name>
    <dbReference type="NCBI Taxonomy" id="995066"/>
    <lineage>
        <taxon>Bacteria</taxon>
        <taxon>Bacillati</taxon>
        <taxon>Actinomycetota</taxon>
        <taxon>Actinomycetes</taxon>
        <taxon>Actinopolysporales</taxon>
        <taxon>Actinopolysporaceae</taxon>
        <taxon>Actinopolyspora</taxon>
    </lineage>
</organism>
<dbReference type="GO" id="GO:0003677">
    <property type="term" value="F:DNA binding"/>
    <property type="evidence" value="ECO:0007669"/>
    <property type="project" value="InterPro"/>
</dbReference>
<dbReference type="CDD" id="cd00093">
    <property type="entry name" value="HTH_XRE"/>
    <property type="match status" value="1"/>
</dbReference>
<evidence type="ECO:0008006" key="3">
    <source>
        <dbReference type="Google" id="ProtNLM"/>
    </source>
</evidence>